<dbReference type="AlphaFoldDB" id="A0A410JZW5"/>
<dbReference type="PROSITE" id="PS50111">
    <property type="entry name" value="CHEMOTAXIS_TRANSDUC_2"/>
    <property type="match status" value="1"/>
</dbReference>
<feature type="transmembrane region" description="Helical" evidence="5">
    <location>
        <begin position="221"/>
        <end position="243"/>
    </location>
</feature>
<evidence type="ECO:0000256" key="2">
    <source>
        <dbReference type="ARBA" id="ARBA00023224"/>
    </source>
</evidence>
<comment type="subcellular location">
    <subcellularLocation>
        <location evidence="1">Membrane</location>
    </subcellularLocation>
</comment>
<dbReference type="Pfam" id="PF00672">
    <property type="entry name" value="HAMP"/>
    <property type="match status" value="1"/>
</dbReference>
<evidence type="ECO:0000256" key="4">
    <source>
        <dbReference type="PROSITE-ProRule" id="PRU00284"/>
    </source>
</evidence>
<name>A0A410JZW5_9BACT</name>
<dbReference type="Pfam" id="PF00015">
    <property type="entry name" value="MCPsignal"/>
    <property type="match status" value="1"/>
</dbReference>
<evidence type="ECO:0000313" key="9">
    <source>
        <dbReference type="Proteomes" id="UP000287502"/>
    </source>
</evidence>
<evidence type="ECO:0000256" key="1">
    <source>
        <dbReference type="ARBA" id="ARBA00004370"/>
    </source>
</evidence>
<keyword evidence="5" id="KW-0472">Membrane</keyword>
<evidence type="ECO:0000256" key="5">
    <source>
        <dbReference type="SAM" id="Phobius"/>
    </source>
</evidence>
<dbReference type="InterPro" id="IPR003660">
    <property type="entry name" value="HAMP_dom"/>
</dbReference>
<keyword evidence="5" id="KW-0812">Transmembrane</keyword>
<dbReference type="GO" id="GO:0007165">
    <property type="term" value="P:signal transduction"/>
    <property type="evidence" value="ECO:0007669"/>
    <property type="project" value="UniProtKB-KW"/>
</dbReference>
<dbReference type="Proteomes" id="UP000287502">
    <property type="component" value="Chromosome"/>
</dbReference>
<organism evidence="8 9">
    <name type="scientific">Geovibrio thiophilus</name>
    <dbReference type="NCBI Taxonomy" id="139438"/>
    <lineage>
        <taxon>Bacteria</taxon>
        <taxon>Pseudomonadati</taxon>
        <taxon>Deferribacterota</taxon>
        <taxon>Deferribacteres</taxon>
        <taxon>Deferribacterales</taxon>
        <taxon>Geovibrionaceae</taxon>
        <taxon>Geovibrio</taxon>
    </lineage>
</organism>
<dbReference type="Pfam" id="PF11845">
    <property type="entry name" value="Tll0287-like"/>
    <property type="match status" value="1"/>
</dbReference>
<evidence type="ECO:0000256" key="3">
    <source>
        <dbReference type="ARBA" id="ARBA00029447"/>
    </source>
</evidence>
<dbReference type="PROSITE" id="PS50885">
    <property type="entry name" value="HAMP"/>
    <property type="match status" value="1"/>
</dbReference>
<sequence>MKISQKLSIIIFLIVFFGMSALFYGSYIKQKNDWINFEVSKARALVLEAEAVREAIADAGRAGVYDYETARSSVDKFLHTVPIAVAMNVLKAKADEIGVKMKVPKVSPRNPVNEPDKTDLEVLDMFTRNDKGTGSTPEHFIIDKELDAIRYYKAVRLTKECEICHGDPATSMELWGNDQGIDPTGVRMENWREGEIHGAFEVMIPLSPIISGARMDAFRNYLALLVVIGILLVLVIMVNRLLIFLPLKDVNKRLATIAAGDFSVKLEIRRNDEIGEVYTSLSKTSDSVRDVLYTVMESVNNLASTSAELSSTSEHIAQGAVAQAEEASATASAVEEVNATVLEVSQNARNVAGSAENAKHSVEDSHKIVRQTKMMMEKIAEAVMETEATVRELGKSSEQIGLIVQVIDEIADQTNLLALNAAIEAARAGEHGRGFAVVADEVRKLAEKTTTATKQIAEMIQHIQADTGGAVAGMREGVEKVDAGKQKAEEAAESLDKTLREVENVSGEVTLIARATDEQAGAMDMMTRSIENISNVTKDNSVAASESAEAVEQLSRLAADLQALIARFKL</sequence>
<dbReference type="PANTHER" id="PTHR32089">
    <property type="entry name" value="METHYL-ACCEPTING CHEMOTAXIS PROTEIN MCPB"/>
    <property type="match status" value="1"/>
</dbReference>
<dbReference type="OrthoDB" id="9816383at2"/>
<evidence type="ECO:0000313" key="8">
    <source>
        <dbReference type="EMBL" id="QAR33712.1"/>
    </source>
</evidence>
<dbReference type="FunFam" id="1.10.287.950:FF:000001">
    <property type="entry name" value="Methyl-accepting chemotaxis sensory transducer"/>
    <property type="match status" value="1"/>
</dbReference>
<dbReference type="CDD" id="cd06225">
    <property type="entry name" value="HAMP"/>
    <property type="match status" value="1"/>
</dbReference>
<keyword evidence="9" id="KW-1185">Reference proteome</keyword>
<reference evidence="8 9" key="1">
    <citation type="submission" date="2019-01" db="EMBL/GenBank/DDBJ databases">
        <title>Geovibrio thiophilus DSM 11263, complete genome.</title>
        <authorList>
            <person name="Spring S."/>
            <person name="Bunk B."/>
            <person name="Sproer C."/>
        </authorList>
    </citation>
    <scope>NUCLEOTIDE SEQUENCE [LARGE SCALE GENOMIC DNA]</scope>
    <source>
        <strain evidence="8 9">DSM 11263</strain>
    </source>
</reference>
<dbReference type="SMART" id="SM00283">
    <property type="entry name" value="MA"/>
    <property type="match status" value="1"/>
</dbReference>
<dbReference type="KEGG" id="gtl:EP073_09950"/>
<keyword evidence="5" id="KW-1133">Transmembrane helix</keyword>
<dbReference type="InterPro" id="IPR004089">
    <property type="entry name" value="MCPsignal_dom"/>
</dbReference>
<dbReference type="EMBL" id="CP035108">
    <property type="protein sequence ID" value="QAR33712.1"/>
    <property type="molecule type" value="Genomic_DNA"/>
</dbReference>
<evidence type="ECO:0000259" key="7">
    <source>
        <dbReference type="PROSITE" id="PS50885"/>
    </source>
</evidence>
<protein>
    <submittedName>
        <fullName evidence="8">Methyl-accepting chemotaxis protein</fullName>
    </submittedName>
</protein>
<feature type="domain" description="Methyl-accepting transducer" evidence="6">
    <location>
        <begin position="298"/>
        <end position="534"/>
    </location>
</feature>
<dbReference type="GO" id="GO:0016020">
    <property type="term" value="C:membrane"/>
    <property type="evidence" value="ECO:0007669"/>
    <property type="project" value="UniProtKB-SubCell"/>
</dbReference>
<proteinExistence type="inferred from homology"/>
<comment type="similarity">
    <text evidence="3">Belongs to the methyl-accepting chemotaxis (MCP) protein family.</text>
</comment>
<dbReference type="InterPro" id="IPR021796">
    <property type="entry name" value="Tll0287-like_dom"/>
</dbReference>
<dbReference type="SUPFAM" id="SSF58104">
    <property type="entry name" value="Methyl-accepting chemotaxis protein (MCP) signaling domain"/>
    <property type="match status" value="1"/>
</dbReference>
<dbReference type="SMART" id="SM00304">
    <property type="entry name" value="HAMP"/>
    <property type="match status" value="1"/>
</dbReference>
<feature type="transmembrane region" description="Helical" evidence="5">
    <location>
        <begin position="7"/>
        <end position="27"/>
    </location>
</feature>
<dbReference type="CDD" id="cd11386">
    <property type="entry name" value="MCP_signal"/>
    <property type="match status" value="1"/>
</dbReference>
<dbReference type="PANTHER" id="PTHR32089:SF112">
    <property type="entry name" value="LYSOZYME-LIKE PROTEIN-RELATED"/>
    <property type="match status" value="1"/>
</dbReference>
<gene>
    <name evidence="8" type="ORF">EP073_09950</name>
</gene>
<keyword evidence="2 4" id="KW-0807">Transducer</keyword>
<dbReference type="GO" id="GO:0006935">
    <property type="term" value="P:chemotaxis"/>
    <property type="evidence" value="ECO:0007669"/>
    <property type="project" value="UniProtKB-ARBA"/>
</dbReference>
<feature type="domain" description="HAMP" evidence="7">
    <location>
        <begin position="241"/>
        <end position="293"/>
    </location>
</feature>
<accession>A0A410JZW5</accession>
<dbReference type="Gene3D" id="1.10.287.950">
    <property type="entry name" value="Methyl-accepting chemotaxis protein"/>
    <property type="match status" value="1"/>
</dbReference>
<evidence type="ECO:0000259" key="6">
    <source>
        <dbReference type="PROSITE" id="PS50111"/>
    </source>
</evidence>
<dbReference type="RefSeq" id="WP_128466998.1">
    <property type="nucleotide sequence ID" value="NZ_CP035108.1"/>
</dbReference>